<dbReference type="PANTHER" id="PTHR42798">
    <property type="entry name" value="LIPOPROTEIN-RELEASING SYSTEM ATP-BINDING PROTEIN LOLD"/>
    <property type="match status" value="1"/>
</dbReference>
<comment type="similarity">
    <text evidence="11">Belongs to the ABC transporter superfamily. Macrolide exporter (TC 3.A.1.122) family.</text>
</comment>
<evidence type="ECO:0000256" key="9">
    <source>
        <dbReference type="ARBA" id="ARBA00022989"/>
    </source>
</evidence>
<dbReference type="Pfam" id="PF02687">
    <property type="entry name" value="FtsX"/>
    <property type="match status" value="1"/>
</dbReference>
<organism evidence="14 15">
    <name type="scientific">Lentilactobacillus kefiri DSM 20587 = JCM 5818</name>
    <dbReference type="NCBI Taxonomy" id="1423764"/>
    <lineage>
        <taxon>Bacteria</taxon>
        <taxon>Bacillati</taxon>
        <taxon>Bacillota</taxon>
        <taxon>Bacilli</taxon>
        <taxon>Lactobacillales</taxon>
        <taxon>Lactobacillaceae</taxon>
        <taxon>Lentilactobacillus</taxon>
    </lineage>
</organism>
<dbReference type="InterPro" id="IPR027417">
    <property type="entry name" value="P-loop_NTPase"/>
</dbReference>
<keyword evidence="9 12" id="KW-1133">Transmembrane helix</keyword>
<dbReference type="SMART" id="SM00382">
    <property type="entry name" value="AAA"/>
    <property type="match status" value="1"/>
</dbReference>
<keyword evidence="6" id="KW-0547">Nucleotide-binding</keyword>
<keyword evidence="5 12" id="KW-0812">Transmembrane</keyword>
<dbReference type="InterPro" id="IPR017911">
    <property type="entry name" value="MacB-like_ATP-bd"/>
</dbReference>
<dbReference type="GO" id="GO:0006865">
    <property type="term" value="P:amino acid transport"/>
    <property type="evidence" value="ECO:0007669"/>
    <property type="project" value="UniProtKB-KW"/>
</dbReference>
<sequence length="661" mass="72647">MNQYANRKASRMEEQMSYLELHNIKKSYYLASEEFPVLTGIDLSFEQGEFVSIVGESGGGKTTLMNIIGGLDSNYSGDVVLNGKSLRHDTAKQLDAYRRQTIGFIFQNFDLISHLTVFNNVMVSLQMTKLSHKQQEARARQLLEQVGLKDHMRKYPNQLSGGQKQRVAIARALASDPEIIIADEPTGALDSQNTQEILTLLDQIAKDGKLVITVTHSETVANHGTRIVRLADGKISEDKKLKPGYEKSQANELATHTLRFGATLKMALENMRYNLKRNLLIVFGAAIGIFSVIVMLGLGNGVQGYINHEIYSQVNPNAVQVTKNVPTDSNTDMTKVSMQKKDQNRLKDIKNVDSVKNGYFVQGGTQLRMGRKTASISFMQTHNSTMLTKSISKGHAPKNNEIMLTKEYAQKLNKKHPYSLIGKKVTFYQNTLNSKKRPVMLSKTLKISGIAKAGTGSTSITYNTMKSLYKSKGIKIQPNFVTVEIKGDVKNVKPVQNKIKAFKNDKKKAAYQITGVGGFVDTLNTYITLAVNVLATIAGISLLVSAIMIIVVLYISVSERTKEIGILRALGSSKGSIRNLFFSEAFFIGLFSSALAIALAELLQVVANHIAQSGINYSIMQITTGNVIFGFVVAILISLLAALAPAASAARLDPIESLSYE</sequence>
<dbReference type="CDD" id="cd03255">
    <property type="entry name" value="ABC_MJ0796_LolCDE_FtsE"/>
    <property type="match status" value="1"/>
</dbReference>
<dbReference type="GO" id="GO:0022857">
    <property type="term" value="F:transmembrane transporter activity"/>
    <property type="evidence" value="ECO:0007669"/>
    <property type="project" value="UniProtKB-ARBA"/>
</dbReference>
<dbReference type="GO" id="GO:0098796">
    <property type="term" value="C:membrane protein complex"/>
    <property type="evidence" value="ECO:0007669"/>
    <property type="project" value="UniProtKB-ARBA"/>
</dbReference>
<evidence type="ECO:0000256" key="8">
    <source>
        <dbReference type="ARBA" id="ARBA00022970"/>
    </source>
</evidence>
<keyword evidence="4" id="KW-0997">Cell inner membrane</keyword>
<keyword evidence="2" id="KW-0813">Transport</keyword>
<keyword evidence="3" id="KW-1003">Cell membrane</keyword>
<evidence type="ECO:0000313" key="14">
    <source>
        <dbReference type="EMBL" id="KRM50406.1"/>
    </source>
</evidence>
<dbReference type="PROSITE" id="PS00211">
    <property type="entry name" value="ABC_TRANSPORTER_1"/>
    <property type="match status" value="1"/>
</dbReference>
<dbReference type="GO" id="GO:0005524">
    <property type="term" value="F:ATP binding"/>
    <property type="evidence" value="ECO:0007669"/>
    <property type="project" value="UniProtKB-KW"/>
</dbReference>
<evidence type="ECO:0000256" key="3">
    <source>
        <dbReference type="ARBA" id="ARBA00022475"/>
    </source>
</evidence>
<dbReference type="InterPro" id="IPR003593">
    <property type="entry name" value="AAA+_ATPase"/>
</dbReference>
<reference evidence="14 15" key="1">
    <citation type="journal article" date="2015" name="Genome Announc.">
        <title>Expanding the biotechnology potential of lactobacilli through comparative genomics of 213 strains and associated genera.</title>
        <authorList>
            <person name="Sun Z."/>
            <person name="Harris H.M."/>
            <person name="McCann A."/>
            <person name="Guo C."/>
            <person name="Argimon S."/>
            <person name="Zhang W."/>
            <person name="Yang X."/>
            <person name="Jeffery I.B."/>
            <person name="Cooney J.C."/>
            <person name="Kagawa T.F."/>
            <person name="Liu W."/>
            <person name="Song Y."/>
            <person name="Salvetti E."/>
            <person name="Wrobel A."/>
            <person name="Rasinkangas P."/>
            <person name="Parkhill J."/>
            <person name="Rea M.C."/>
            <person name="O'Sullivan O."/>
            <person name="Ritari J."/>
            <person name="Douillard F.P."/>
            <person name="Paul Ross R."/>
            <person name="Yang R."/>
            <person name="Briner A.E."/>
            <person name="Felis G.E."/>
            <person name="de Vos W.M."/>
            <person name="Barrangou R."/>
            <person name="Klaenhammer T.R."/>
            <person name="Caufield P.W."/>
            <person name="Cui Y."/>
            <person name="Zhang H."/>
            <person name="O'Toole P.W."/>
        </authorList>
    </citation>
    <scope>NUCLEOTIDE SEQUENCE [LARGE SCALE GENOMIC DNA]</scope>
    <source>
        <strain evidence="14 15">DSM 20587</strain>
    </source>
</reference>
<feature type="transmembrane region" description="Helical" evidence="12">
    <location>
        <begin position="279"/>
        <end position="298"/>
    </location>
</feature>
<dbReference type="AlphaFoldDB" id="A0A8E1RIH4"/>
<dbReference type="PANTHER" id="PTHR42798:SF2">
    <property type="entry name" value="ABC TRANSPORTER ATP-BINDING PROTEIN MG467-RELATED"/>
    <property type="match status" value="1"/>
</dbReference>
<dbReference type="FunFam" id="3.40.50.300:FF:000032">
    <property type="entry name" value="Export ABC transporter ATP-binding protein"/>
    <property type="match status" value="1"/>
</dbReference>
<dbReference type="SUPFAM" id="SSF52540">
    <property type="entry name" value="P-loop containing nucleoside triphosphate hydrolases"/>
    <property type="match status" value="1"/>
</dbReference>
<protein>
    <submittedName>
        <fullName evidence="14">Phosphonate-transporting ATPase</fullName>
    </submittedName>
</protein>
<dbReference type="Pfam" id="PF00005">
    <property type="entry name" value="ABC_tran"/>
    <property type="match status" value="1"/>
</dbReference>
<evidence type="ECO:0000256" key="1">
    <source>
        <dbReference type="ARBA" id="ARBA00004429"/>
    </source>
</evidence>
<evidence type="ECO:0000256" key="10">
    <source>
        <dbReference type="ARBA" id="ARBA00023136"/>
    </source>
</evidence>
<comment type="caution">
    <text evidence="14">The sequence shown here is derived from an EMBL/GenBank/DDBJ whole genome shotgun (WGS) entry which is preliminary data.</text>
</comment>
<dbReference type="InterPro" id="IPR025857">
    <property type="entry name" value="MacB_PCD"/>
</dbReference>
<comment type="subcellular location">
    <subcellularLocation>
        <location evidence="1">Cell inner membrane</location>
        <topology evidence="1">Multi-pass membrane protein</topology>
    </subcellularLocation>
</comment>
<evidence type="ECO:0000256" key="6">
    <source>
        <dbReference type="ARBA" id="ARBA00022741"/>
    </source>
</evidence>
<dbReference type="InterPro" id="IPR003439">
    <property type="entry name" value="ABC_transporter-like_ATP-bd"/>
</dbReference>
<dbReference type="GO" id="GO:0016887">
    <property type="term" value="F:ATP hydrolysis activity"/>
    <property type="evidence" value="ECO:0007669"/>
    <property type="project" value="InterPro"/>
</dbReference>
<dbReference type="Pfam" id="PF12704">
    <property type="entry name" value="MacB_PCD"/>
    <property type="match status" value="1"/>
</dbReference>
<feature type="transmembrane region" description="Helical" evidence="12">
    <location>
        <begin position="577"/>
        <end position="599"/>
    </location>
</feature>
<feature type="domain" description="ABC transporter" evidence="13">
    <location>
        <begin position="19"/>
        <end position="257"/>
    </location>
</feature>
<feature type="transmembrane region" description="Helical" evidence="12">
    <location>
        <begin position="619"/>
        <end position="643"/>
    </location>
</feature>
<name>A0A8E1RIH4_LENKE</name>
<dbReference type="Proteomes" id="UP000051164">
    <property type="component" value="Unassembled WGS sequence"/>
</dbReference>
<gene>
    <name evidence="14" type="ORF">FC95_GL002043</name>
</gene>
<dbReference type="GO" id="GO:0005886">
    <property type="term" value="C:plasma membrane"/>
    <property type="evidence" value="ECO:0007669"/>
    <property type="project" value="UniProtKB-SubCell"/>
</dbReference>
<dbReference type="EMBL" id="AYYV01000070">
    <property type="protein sequence ID" value="KRM50406.1"/>
    <property type="molecule type" value="Genomic_DNA"/>
</dbReference>
<evidence type="ECO:0000313" key="15">
    <source>
        <dbReference type="Proteomes" id="UP000051164"/>
    </source>
</evidence>
<evidence type="ECO:0000256" key="12">
    <source>
        <dbReference type="SAM" id="Phobius"/>
    </source>
</evidence>
<evidence type="ECO:0000256" key="11">
    <source>
        <dbReference type="ARBA" id="ARBA00038388"/>
    </source>
</evidence>
<dbReference type="PROSITE" id="PS50893">
    <property type="entry name" value="ABC_TRANSPORTER_2"/>
    <property type="match status" value="1"/>
</dbReference>
<evidence type="ECO:0000256" key="2">
    <source>
        <dbReference type="ARBA" id="ARBA00022448"/>
    </source>
</evidence>
<evidence type="ECO:0000256" key="4">
    <source>
        <dbReference type="ARBA" id="ARBA00022519"/>
    </source>
</evidence>
<dbReference type="InterPro" id="IPR003838">
    <property type="entry name" value="ABC3_permease_C"/>
</dbReference>
<proteinExistence type="inferred from homology"/>
<evidence type="ECO:0000256" key="7">
    <source>
        <dbReference type="ARBA" id="ARBA00022840"/>
    </source>
</evidence>
<keyword evidence="7" id="KW-0067">ATP-binding</keyword>
<keyword evidence="10 12" id="KW-0472">Membrane</keyword>
<evidence type="ECO:0000256" key="5">
    <source>
        <dbReference type="ARBA" id="ARBA00022692"/>
    </source>
</evidence>
<accession>A0A8E1RIH4</accession>
<feature type="transmembrane region" description="Helical" evidence="12">
    <location>
        <begin position="533"/>
        <end position="557"/>
    </location>
</feature>
<keyword evidence="8" id="KW-0029">Amino-acid transport</keyword>
<dbReference type="InterPro" id="IPR017871">
    <property type="entry name" value="ABC_transporter-like_CS"/>
</dbReference>
<evidence type="ECO:0000259" key="13">
    <source>
        <dbReference type="PROSITE" id="PS50893"/>
    </source>
</evidence>
<dbReference type="Gene3D" id="3.40.50.300">
    <property type="entry name" value="P-loop containing nucleotide triphosphate hydrolases"/>
    <property type="match status" value="1"/>
</dbReference>